<feature type="compositionally biased region" description="Low complexity" evidence="1">
    <location>
        <begin position="22"/>
        <end position="33"/>
    </location>
</feature>
<organism evidence="2 3">
    <name type="scientific">Pieris brassicae</name>
    <name type="common">White butterfly</name>
    <name type="synonym">Large white butterfly</name>
    <dbReference type="NCBI Taxonomy" id="7116"/>
    <lineage>
        <taxon>Eukaryota</taxon>
        <taxon>Metazoa</taxon>
        <taxon>Ecdysozoa</taxon>
        <taxon>Arthropoda</taxon>
        <taxon>Hexapoda</taxon>
        <taxon>Insecta</taxon>
        <taxon>Pterygota</taxon>
        <taxon>Neoptera</taxon>
        <taxon>Endopterygota</taxon>
        <taxon>Lepidoptera</taxon>
        <taxon>Glossata</taxon>
        <taxon>Ditrysia</taxon>
        <taxon>Papilionoidea</taxon>
        <taxon>Pieridae</taxon>
        <taxon>Pierinae</taxon>
        <taxon>Pieris</taxon>
    </lineage>
</organism>
<accession>A0A9P0XFJ3</accession>
<evidence type="ECO:0000313" key="3">
    <source>
        <dbReference type="Proteomes" id="UP001152562"/>
    </source>
</evidence>
<dbReference type="AlphaFoldDB" id="A0A9P0XFJ3"/>
<gene>
    <name evidence="2" type="ORF">PIBRA_LOCUS10569</name>
</gene>
<proteinExistence type="predicted"/>
<comment type="caution">
    <text evidence="2">The sequence shown here is derived from an EMBL/GenBank/DDBJ whole genome shotgun (WGS) entry which is preliminary data.</text>
</comment>
<name>A0A9P0XFJ3_PIEBR</name>
<evidence type="ECO:0000256" key="1">
    <source>
        <dbReference type="SAM" id="MobiDB-lite"/>
    </source>
</evidence>
<keyword evidence="3" id="KW-1185">Reference proteome</keyword>
<dbReference type="Proteomes" id="UP001152562">
    <property type="component" value="Unassembled WGS sequence"/>
</dbReference>
<evidence type="ECO:0000313" key="2">
    <source>
        <dbReference type="EMBL" id="CAH4034385.1"/>
    </source>
</evidence>
<dbReference type="EMBL" id="CALOZG010000040">
    <property type="protein sequence ID" value="CAH4034385.1"/>
    <property type="molecule type" value="Genomic_DNA"/>
</dbReference>
<feature type="region of interest" description="Disordered" evidence="1">
    <location>
        <begin position="20"/>
        <end position="47"/>
    </location>
</feature>
<reference evidence="2" key="1">
    <citation type="submission" date="2022-05" db="EMBL/GenBank/DDBJ databases">
        <authorList>
            <person name="Okamura Y."/>
        </authorList>
    </citation>
    <scope>NUCLEOTIDE SEQUENCE</scope>
</reference>
<sequence>MPTSMPRTYAITSLTNDKTAMSDARSASDSECSSCEEDVDSGIADEPVPQRQDIDCMDLAEFFAYW</sequence>
<protein>
    <submittedName>
        <fullName evidence="2">Uncharacterized protein</fullName>
    </submittedName>
</protein>